<gene>
    <name evidence="2" type="ORF">BCR44DRAFT_1106257</name>
</gene>
<dbReference type="EMBL" id="MCFL01000020">
    <property type="protein sequence ID" value="ORZ35727.1"/>
    <property type="molecule type" value="Genomic_DNA"/>
</dbReference>
<accession>A0A1Y2HM85</accession>
<sequence>MVVYPLRGSYEDLRSGFQISSLSCIQRGAGRFCASRVLTDSWMSDEMEGEWRRVPNFPETINQHQLIKRSSARHVSLGNPQTKSETCRGAAKSTHLHTLVKISHATIEIEGCPNPPCRIHSSLSTEQARRSPTCSQSPDTMRPSPLPFATFASCRPPSLLAEACPAPAHPSTLAAAQGTRLAVFSVLA</sequence>
<dbReference type="Proteomes" id="UP000193411">
    <property type="component" value="Unassembled WGS sequence"/>
</dbReference>
<protein>
    <submittedName>
        <fullName evidence="2">Uncharacterized protein</fullName>
    </submittedName>
</protein>
<keyword evidence="3" id="KW-1185">Reference proteome</keyword>
<feature type="region of interest" description="Disordered" evidence="1">
    <location>
        <begin position="122"/>
        <end position="142"/>
    </location>
</feature>
<evidence type="ECO:0000313" key="3">
    <source>
        <dbReference type="Proteomes" id="UP000193411"/>
    </source>
</evidence>
<organism evidence="2 3">
    <name type="scientific">Catenaria anguillulae PL171</name>
    <dbReference type="NCBI Taxonomy" id="765915"/>
    <lineage>
        <taxon>Eukaryota</taxon>
        <taxon>Fungi</taxon>
        <taxon>Fungi incertae sedis</taxon>
        <taxon>Blastocladiomycota</taxon>
        <taxon>Blastocladiomycetes</taxon>
        <taxon>Blastocladiales</taxon>
        <taxon>Catenariaceae</taxon>
        <taxon>Catenaria</taxon>
    </lineage>
</organism>
<evidence type="ECO:0000256" key="1">
    <source>
        <dbReference type="SAM" id="MobiDB-lite"/>
    </source>
</evidence>
<comment type="caution">
    <text evidence="2">The sequence shown here is derived from an EMBL/GenBank/DDBJ whole genome shotgun (WGS) entry which is preliminary data.</text>
</comment>
<evidence type="ECO:0000313" key="2">
    <source>
        <dbReference type="EMBL" id="ORZ35727.1"/>
    </source>
</evidence>
<reference evidence="2 3" key="1">
    <citation type="submission" date="2016-07" db="EMBL/GenBank/DDBJ databases">
        <title>Pervasive Adenine N6-methylation of Active Genes in Fungi.</title>
        <authorList>
            <consortium name="DOE Joint Genome Institute"/>
            <person name="Mondo S.J."/>
            <person name="Dannebaum R.O."/>
            <person name="Kuo R.C."/>
            <person name="Labutti K."/>
            <person name="Haridas S."/>
            <person name="Kuo A."/>
            <person name="Salamov A."/>
            <person name="Ahrendt S.R."/>
            <person name="Lipzen A."/>
            <person name="Sullivan W."/>
            <person name="Andreopoulos W.B."/>
            <person name="Clum A."/>
            <person name="Lindquist E."/>
            <person name="Daum C."/>
            <person name="Ramamoorthy G.K."/>
            <person name="Gryganskyi A."/>
            <person name="Culley D."/>
            <person name="Magnuson J.K."/>
            <person name="James T.Y."/>
            <person name="O'Malley M.A."/>
            <person name="Stajich J.E."/>
            <person name="Spatafora J.W."/>
            <person name="Visel A."/>
            <person name="Grigoriev I.V."/>
        </authorList>
    </citation>
    <scope>NUCLEOTIDE SEQUENCE [LARGE SCALE GENOMIC DNA]</scope>
    <source>
        <strain evidence="2 3">PL171</strain>
    </source>
</reference>
<dbReference type="AlphaFoldDB" id="A0A1Y2HM85"/>
<feature type="compositionally biased region" description="Polar residues" evidence="1">
    <location>
        <begin position="122"/>
        <end position="139"/>
    </location>
</feature>
<name>A0A1Y2HM85_9FUNG</name>
<proteinExistence type="predicted"/>